<comment type="caution">
    <text evidence="1">The sequence shown here is derived from an EMBL/GenBank/DDBJ whole genome shotgun (WGS) entry which is preliminary data.</text>
</comment>
<reference evidence="2" key="1">
    <citation type="journal article" date="2023" name="Front. Plant Sci.">
        <title>Chromosomal-level genome assembly of Melastoma candidum provides insights into trichome evolution.</title>
        <authorList>
            <person name="Zhong Y."/>
            <person name="Wu W."/>
            <person name="Sun C."/>
            <person name="Zou P."/>
            <person name="Liu Y."/>
            <person name="Dai S."/>
            <person name="Zhou R."/>
        </authorList>
    </citation>
    <scope>NUCLEOTIDE SEQUENCE [LARGE SCALE GENOMIC DNA]</scope>
</reference>
<gene>
    <name evidence="1" type="ORF">MLD38_036681</name>
</gene>
<evidence type="ECO:0000313" key="1">
    <source>
        <dbReference type="EMBL" id="KAI4311817.1"/>
    </source>
</evidence>
<sequence>MLDGVGEGADVDITIVHVANALVIYGDPNQADPQADLICKNSPQIKQTHRKTLIRVGGFSEVGGFGEGKGQAKQNAKAKAKESDRNQRHRRK</sequence>
<dbReference type="Proteomes" id="UP001057402">
    <property type="component" value="Chromosome 11"/>
</dbReference>
<name>A0ACB9LLM6_9MYRT</name>
<evidence type="ECO:0000313" key="2">
    <source>
        <dbReference type="Proteomes" id="UP001057402"/>
    </source>
</evidence>
<accession>A0ACB9LLM6</accession>
<dbReference type="EMBL" id="CM042890">
    <property type="protein sequence ID" value="KAI4311817.1"/>
    <property type="molecule type" value="Genomic_DNA"/>
</dbReference>
<proteinExistence type="predicted"/>
<keyword evidence="2" id="KW-1185">Reference proteome</keyword>
<protein>
    <submittedName>
        <fullName evidence="1">Uncharacterized protein</fullName>
    </submittedName>
</protein>
<organism evidence="1 2">
    <name type="scientific">Melastoma candidum</name>
    <dbReference type="NCBI Taxonomy" id="119954"/>
    <lineage>
        <taxon>Eukaryota</taxon>
        <taxon>Viridiplantae</taxon>
        <taxon>Streptophyta</taxon>
        <taxon>Embryophyta</taxon>
        <taxon>Tracheophyta</taxon>
        <taxon>Spermatophyta</taxon>
        <taxon>Magnoliopsida</taxon>
        <taxon>eudicotyledons</taxon>
        <taxon>Gunneridae</taxon>
        <taxon>Pentapetalae</taxon>
        <taxon>rosids</taxon>
        <taxon>malvids</taxon>
        <taxon>Myrtales</taxon>
        <taxon>Melastomataceae</taxon>
        <taxon>Melastomatoideae</taxon>
        <taxon>Melastomateae</taxon>
        <taxon>Melastoma</taxon>
    </lineage>
</organism>